<dbReference type="PANTHER" id="PTHR34387">
    <property type="entry name" value="SLR1258 PROTEIN"/>
    <property type="match status" value="1"/>
</dbReference>
<dbReference type="Gene3D" id="3.30.110.170">
    <property type="entry name" value="Protein of unknown function (DUF541), domain 1"/>
    <property type="match status" value="1"/>
</dbReference>
<evidence type="ECO:0000313" key="1">
    <source>
        <dbReference type="EMBL" id="SEO79140.1"/>
    </source>
</evidence>
<dbReference type="InterPro" id="IPR052022">
    <property type="entry name" value="26kDa_periplasmic_antigen"/>
</dbReference>
<dbReference type="InterPro" id="IPR007497">
    <property type="entry name" value="SIMPL/DUF541"/>
</dbReference>
<dbReference type="GO" id="GO:0006974">
    <property type="term" value="P:DNA damage response"/>
    <property type="evidence" value="ECO:0007669"/>
    <property type="project" value="TreeGrafter"/>
</dbReference>
<keyword evidence="2" id="KW-1185">Reference proteome</keyword>
<protein>
    <recommendedName>
        <fullName evidence="3">26 kDa periplasmic immunogenic protein</fullName>
    </recommendedName>
</protein>
<dbReference type="EMBL" id="FODS01000012">
    <property type="protein sequence ID" value="SEO79140.1"/>
    <property type="molecule type" value="Genomic_DNA"/>
</dbReference>
<organism evidence="1 2">
    <name type="scientific">Salinihabitans flavidus</name>
    <dbReference type="NCBI Taxonomy" id="569882"/>
    <lineage>
        <taxon>Bacteria</taxon>
        <taxon>Pseudomonadati</taxon>
        <taxon>Pseudomonadota</taxon>
        <taxon>Alphaproteobacteria</taxon>
        <taxon>Rhodobacterales</taxon>
        <taxon>Roseobacteraceae</taxon>
        <taxon>Salinihabitans</taxon>
    </lineage>
</organism>
<sequence>MRMIVSVLLAVWIAGPGWAETRQIVVEGEGVVDSASDMAVIEMGVRHEAETARAAMDRVNEDAGAVLSRLAAMGIAARDLQTRDITLSPVWDQGEDGRRDPARVVGFAASNRILVRVRDLDALGAVLDQVVSDGANQFGGLSFTVQEPGPLMDAARRAAVSDARAKAELLAEAAGVTLGSLISLSESGSPPPRPMMARAEMSDAAVPIAAGEVSFRAGVTMIYEIAP</sequence>
<dbReference type="OrthoDB" id="9813144at2"/>
<dbReference type="Gene3D" id="3.30.70.2970">
    <property type="entry name" value="Protein of unknown function (DUF541), domain 2"/>
    <property type="match status" value="1"/>
</dbReference>
<reference evidence="1 2" key="1">
    <citation type="submission" date="2016-10" db="EMBL/GenBank/DDBJ databases">
        <authorList>
            <person name="de Groot N.N."/>
        </authorList>
    </citation>
    <scope>NUCLEOTIDE SEQUENCE [LARGE SCALE GENOMIC DNA]</scope>
    <source>
        <strain evidence="1 2">DSM 27842</strain>
    </source>
</reference>
<evidence type="ECO:0000313" key="2">
    <source>
        <dbReference type="Proteomes" id="UP000198893"/>
    </source>
</evidence>
<dbReference type="STRING" id="569882.SAMN04490248_11283"/>
<dbReference type="Proteomes" id="UP000198893">
    <property type="component" value="Unassembled WGS sequence"/>
</dbReference>
<dbReference type="AlphaFoldDB" id="A0A1H8SK48"/>
<gene>
    <name evidence="1" type="ORF">SAMN04490248_11283</name>
</gene>
<evidence type="ECO:0008006" key="3">
    <source>
        <dbReference type="Google" id="ProtNLM"/>
    </source>
</evidence>
<dbReference type="RefSeq" id="WP_093118519.1">
    <property type="nucleotide sequence ID" value="NZ_FODS01000012.1"/>
</dbReference>
<dbReference type="Pfam" id="PF04402">
    <property type="entry name" value="SIMPL"/>
    <property type="match status" value="1"/>
</dbReference>
<accession>A0A1H8SK48</accession>
<proteinExistence type="predicted"/>
<dbReference type="PANTHER" id="PTHR34387:SF1">
    <property type="entry name" value="PERIPLASMIC IMMUNOGENIC PROTEIN"/>
    <property type="match status" value="1"/>
</dbReference>
<name>A0A1H8SK48_9RHOB</name>